<evidence type="ECO:0000259" key="3">
    <source>
        <dbReference type="Pfam" id="PF18766"/>
    </source>
</evidence>
<dbReference type="Pfam" id="PF22679">
    <property type="entry name" value="T1R_D3-like"/>
    <property type="match status" value="1"/>
</dbReference>
<keyword evidence="1" id="KW-0680">Restriction system</keyword>
<feature type="region of interest" description="Disordered" evidence="2">
    <location>
        <begin position="228"/>
        <end position="248"/>
    </location>
</feature>
<dbReference type="PANTHER" id="PTHR30195:SF16">
    <property type="entry name" value="TYPE I RESTRICTION ENZYME ENDONUCLEASE SUBUNIT"/>
    <property type="match status" value="1"/>
</dbReference>
<dbReference type="PANTHER" id="PTHR30195">
    <property type="entry name" value="TYPE I SITE-SPECIFIC DEOXYRIBONUCLEASE PROTEIN SUBUNIT M AND R"/>
    <property type="match status" value="1"/>
</dbReference>
<evidence type="ECO:0000256" key="2">
    <source>
        <dbReference type="SAM" id="MobiDB-lite"/>
    </source>
</evidence>
<dbReference type="InterPro" id="IPR027417">
    <property type="entry name" value="P-loop_NTPase"/>
</dbReference>
<gene>
    <name evidence="5" type="ORF">BHV76_10360</name>
</gene>
<feature type="domain" description="SWI2/SNF2 ATPase" evidence="3">
    <location>
        <begin position="16"/>
        <end position="117"/>
    </location>
</feature>
<dbReference type="Gene3D" id="3.40.50.300">
    <property type="entry name" value="P-loop containing nucleotide triphosphate hydrolases"/>
    <property type="match status" value="2"/>
</dbReference>
<accession>A0A854C3A4</accession>
<dbReference type="SUPFAM" id="SSF52540">
    <property type="entry name" value="P-loop containing nucleoside triphosphate hydrolases"/>
    <property type="match status" value="2"/>
</dbReference>
<evidence type="ECO:0000313" key="5">
    <source>
        <dbReference type="EMBL" id="OKZ07807.1"/>
    </source>
</evidence>
<dbReference type="InterPro" id="IPR040980">
    <property type="entry name" value="SWI2_SNF2"/>
</dbReference>
<comment type="caution">
    <text evidence="5">The sequence shown here is derived from an EMBL/GenBank/DDBJ whole genome shotgun (WGS) entry which is preliminary data.</text>
</comment>
<dbReference type="GO" id="GO:0009307">
    <property type="term" value="P:DNA restriction-modification system"/>
    <property type="evidence" value="ECO:0007669"/>
    <property type="project" value="UniProtKB-KW"/>
</dbReference>
<dbReference type="InterPro" id="IPR051268">
    <property type="entry name" value="Type-I_R_enzyme_R_subunit"/>
</dbReference>
<evidence type="ECO:0000259" key="4">
    <source>
        <dbReference type="Pfam" id="PF22679"/>
    </source>
</evidence>
<dbReference type="Proteomes" id="UP000186685">
    <property type="component" value="Unassembled WGS sequence"/>
</dbReference>
<dbReference type="InterPro" id="IPR055180">
    <property type="entry name" value="HsdR_RecA-like_helicase_dom_2"/>
</dbReference>
<name>A0A854C3A4_9BACT</name>
<dbReference type="EMBL" id="MNQR01000040">
    <property type="protein sequence ID" value="OKZ07807.1"/>
    <property type="molecule type" value="Genomic_DNA"/>
</dbReference>
<feature type="compositionally biased region" description="Basic and acidic residues" evidence="2">
    <location>
        <begin position="238"/>
        <end position="248"/>
    </location>
</feature>
<proteinExistence type="predicted"/>
<dbReference type="Pfam" id="PF18766">
    <property type="entry name" value="SWI2_SNF2"/>
    <property type="match status" value="1"/>
</dbReference>
<protein>
    <submittedName>
        <fullName evidence="5">Uncharacterized protein</fullName>
    </submittedName>
</protein>
<feature type="domain" description="Restriction endonuclease type I HsdR second RecA-like helicase" evidence="4">
    <location>
        <begin position="182"/>
        <end position="349"/>
    </location>
</feature>
<organism evidence="5 6">
    <name type="scientific">Phocaeicola plebeius</name>
    <dbReference type="NCBI Taxonomy" id="310297"/>
    <lineage>
        <taxon>Bacteria</taxon>
        <taxon>Pseudomonadati</taxon>
        <taxon>Bacteroidota</taxon>
        <taxon>Bacteroidia</taxon>
        <taxon>Bacteroidales</taxon>
        <taxon>Bacteroidaceae</taxon>
        <taxon>Phocaeicola</taxon>
    </lineage>
</organism>
<evidence type="ECO:0000313" key="6">
    <source>
        <dbReference type="Proteomes" id="UP000186685"/>
    </source>
</evidence>
<sequence>MSVFISKNRTHEVYGKHLVFIFDECHRSQFGDMHTAIIKKFKRYHLFGFTGTPIFPVNAGAGGKFDLKTTEQAFGKQLHIYTIVDAIADGNVLPFRVDYVSTMREQENIKDEQVRNIDRERALAAPARVSRITNYILEHFDQKTKRNARSFTFNKLVNIAEMATAKNREATEEKKQKTRMTGFNSIFAVSSIDTAKLYYIEFKRQMTQLPPDKQLRVATIFSYGANEAEDGTGLPDDENSKNTDGLDKSSRDFLESAIEDYNAMFKTNYDTSADRFQNYYKDVSLRMKNREIDLLIVVNMFLTGFDATTLNTLWVDKNLRMHGLLQAYSRTNRILNSIKTFGNIVCFRNLEQATNESIALFGDKEAGGIVLLKTFDEYYKRTCICSKCKRVFAGFLVFEC</sequence>
<dbReference type="CDD" id="cd18800">
    <property type="entry name" value="SF2_C_EcoR124I-like"/>
    <property type="match status" value="1"/>
</dbReference>
<reference evidence="5 6" key="1">
    <citation type="journal article" date="2016" name="Nat. Biotechnol.">
        <title>Measurement of bacterial replication rates in microbial communities.</title>
        <authorList>
            <person name="Brown C.T."/>
            <person name="Olm M.R."/>
            <person name="Thomas B.C."/>
            <person name="Banfield J.F."/>
        </authorList>
    </citation>
    <scope>NUCLEOTIDE SEQUENCE [LARGE SCALE GENOMIC DNA]</scope>
    <source>
        <strain evidence="5">45_130</strain>
    </source>
</reference>
<dbReference type="AlphaFoldDB" id="A0A854C3A4"/>
<evidence type="ECO:0000256" key="1">
    <source>
        <dbReference type="ARBA" id="ARBA00022747"/>
    </source>
</evidence>